<keyword evidence="2" id="KW-0472">Membrane</keyword>
<dbReference type="Pfam" id="PF03334">
    <property type="entry name" value="PhaG_MnhG_YufB"/>
    <property type="match status" value="1"/>
</dbReference>
<dbReference type="InterPro" id="IPR005133">
    <property type="entry name" value="PhaG_MnhG_YufB"/>
</dbReference>
<dbReference type="Proteomes" id="UP000269974">
    <property type="component" value="Unassembled WGS sequence"/>
</dbReference>
<comment type="caution">
    <text evidence="3">The sequence shown here is derived from an EMBL/GenBank/DDBJ whole genome shotgun (WGS) entry which is preliminary data.</text>
</comment>
<sequence>MTWNIVWDVVGALFLIAGCSLTLVASIGMFRYDEMMARLHISTKPQVLSLILCLIGAIFFVRDVSVTWTLILVIMFQLMTSPISAHMLSRTGYRTGRVDTENMTIDELREDMRFRHEYETETDGK</sequence>
<evidence type="ECO:0000313" key="3">
    <source>
        <dbReference type="EMBL" id="VDG75556.1"/>
    </source>
</evidence>
<evidence type="ECO:0000256" key="1">
    <source>
        <dbReference type="ARBA" id="ARBA00008404"/>
    </source>
</evidence>
<keyword evidence="2" id="KW-1133">Transmembrane helix</keyword>
<feature type="transmembrane region" description="Helical" evidence="2">
    <location>
        <begin position="67"/>
        <end position="88"/>
    </location>
</feature>
<reference evidence="3 4" key="1">
    <citation type="submission" date="2018-11" db="EMBL/GenBank/DDBJ databases">
        <authorList>
            <consortium name="Pathogen Informatics"/>
        </authorList>
    </citation>
    <scope>NUCLEOTIDE SEQUENCE [LARGE SCALE GENOMIC DNA]</scope>
    <source>
        <strain evidence="3 4">NCTC10327</strain>
    </source>
</reference>
<protein>
    <submittedName>
        <fullName evidence="3">Monovalent cation/proton antiporter subunit MnhG/PhaG</fullName>
    </submittedName>
</protein>
<dbReference type="AlphaFoldDB" id="A0A7Z8Y7H6"/>
<dbReference type="PANTHER" id="PTHR34703:SF1">
    <property type="entry name" value="ANTIPORTER SUBUNIT MNHG2-RELATED"/>
    <property type="match status" value="1"/>
</dbReference>
<dbReference type="NCBIfam" id="TIGR01300">
    <property type="entry name" value="CPA3_mnhG_phaG"/>
    <property type="match status" value="1"/>
</dbReference>
<dbReference type="RefSeq" id="WP_185933622.1">
    <property type="nucleotide sequence ID" value="NZ_UYIO01000001.1"/>
</dbReference>
<keyword evidence="2" id="KW-0812">Transmembrane</keyword>
<dbReference type="PANTHER" id="PTHR34703">
    <property type="entry name" value="ANTIPORTER SUBUNIT MNHG2-RELATED"/>
    <property type="match status" value="1"/>
</dbReference>
<evidence type="ECO:0000313" key="4">
    <source>
        <dbReference type="Proteomes" id="UP000269974"/>
    </source>
</evidence>
<evidence type="ECO:0000256" key="2">
    <source>
        <dbReference type="SAM" id="Phobius"/>
    </source>
</evidence>
<feature type="transmembrane region" description="Helical" evidence="2">
    <location>
        <begin position="12"/>
        <end position="32"/>
    </location>
</feature>
<dbReference type="EMBL" id="UYIO01000001">
    <property type="protein sequence ID" value="VDG75556.1"/>
    <property type="molecule type" value="Genomic_DNA"/>
</dbReference>
<comment type="similarity">
    <text evidence="1">Belongs to the CPA3 antiporters (TC 2.A.63) subunit G family.</text>
</comment>
<dbReference type="GO" id="GO:0015385">
    <property type="term" value="F:sodium:proton antiporter activity"/>
    <property type="evidence" value="ECO:0007669"/>
    <property type="project" value="TreeGrafter"/>
</dbReference>
<gene>
    <name evidence="3" type="primary">mrpG</name>
    <name evidence="3" type="ORF">NCTC10327_00255</name>
</gene>
<feature type="transmembrane region" description="Helical" evidence="2">
    <location>
        <begin position="44"/>
        <end position="61"/>
    </location>
</feature>
<organism evidence="3 4">
    <name type="scientific">Actinobaculum suis</name>
    <dbReference type="NCBI Taxonomy" id="1657"/>
    <lineage>
        <taxon>Bacteria</taxon>
        <taxon>Bacillati</taxon>
        <taxon>Actinomycetota</taxon>
        <taxon>Actinomycetes</taxon>
        <taxon>Actinomycetales</taxon>
        <taxon>Actinomycetaceae</taxon>
        <taxon>Actinobaculum</taxon>
    </lineage>
</organism>
<accession>A0A7Z8Y7H6</accession>
<proteinExistence type="inferred from homology"/>
<name>A0A7Z8Y7H6_9ACTO</name>